<accession>A0A380NZP4</accession>
<proteinExistence type="predicted"/>
<dbReference type="RefSeq" id="WP_229831569.1">
    <property type="nucleotide sequence ID" value="NZ_UHID01000006.1"/>
</dbReference>
<dbReference type="Proteomes" id="UP000254150">
    <property type="component" value="Unassembled WGS sequence"/>
</dbReference>
<dbReference type="Pfam" id="PF14029">
    <property type="entry name" value="DUF4244"/>
    <property type="match status" value="1"/>
</dbReference>
<sequence>MATSEYAMALLAAVAFAGVLYKIVTGGAVASALQSAVEKALDAPF</sequence>
<evidence type="ECO:0000313" key="2">
    <source>
        <dbReference type="Proteomes" id="UP000254150"/>
    </source>
</evidence>
<dbReference type="InterPro" id="IPR025338">
    <property type="entry name" value="DUF4244"/>
</dbReference>
<gene>
    <name evidence="1" type="ORF">NCTC7807_03303</name>
</gene>
<organism evidence="1 2">
    <name type="scientific">Streptomyces griseus</name>
    <dbReference type="NCBI Taxonomy" id="1911"/>
    <lineage>
        <taxon>Bacteria</taxon>
        <taxon>Bacillati</taxon>
        <taxon>Actinomycetota</taxon>
        <taxon>Actinomycetes</taxon>
        <taxon>Kitasatosporales</taxon>
        <taxon>Streptomycetaceae</taxon>
        <taxon>Streptomyces</taxon>
    </lineage>
</organism>
<name>A0A380NZP4_STRGR</name>
<protein>
    <recommendedName>
        <fullName evidence="3">DUF4244 domain-containing protein</fullName>
    </recommendedName>
</protein>
<evidence type="ECO:0000313" key="1">
    <source>
        <dbReference type="EMBL" id="SUP57668.1"/>
    </source>
</evidence>
<reference evidence="1 2" key="1">
    <citation type="submission" date="2018-06" db="EMBL/GenBank/DDBJ databases">
        <authorList>
            <consortium name="Pathogen Informatics"/>
            <person name="Doyle S."/>
        </authorList>
    </citation>
    <scope>NUCLEOTIDE SEQUENCE [LARGE SCALE GENOMIC DNA]</scope>
    <source>
        <strain evidence="1 2">NCTC7807</strain>
    </source>
</reference>
<dbReference type="AlphaFoldDB" id="A0A380NZP4"/>
<evidence type="ECO:0008006" key="3">
    <source>
        <dbReference type="Google" id="ProtNLM"/>
    </source>
</evidence>
<dbReference type="EMBL" id="UHID01000006">
    <property type="protein sequence ID" value="SUP57668.1"/>
    <property type="molecule type" value="Genomic_DNA"/>
</dbReference>